<dbReference type="EMBL" id="CAJVPY010029292">
    <property type="protein sequence ID" value="CAG8794000.1"/>
    <property type="molecule type" value="Genomic_DNA"/>
</dbReference>
<name>A0A9N9P8W7_9GLOM</name>
<comment type="caution">
    <text evidence="2">The sequence shown here is derived from an EMBL/GenBank/DDBJ whole genome shotgun (WGS) entry which is preliminary data.</text>
</comment>
<feature type="compositionally biased region" description="Low complexity" evidence="1">
    <location>
        <begin position="65"/>
        <end position="74"/>
    </location>
</feature>
<protein>
    <submittedName>
        <fullName evidence="2">22730_t:CDS:1</fullName>
    </submittedName>
</protein>
<dbReference type="OrthoDB" id="2479150at2759"/>
<accession>A0A9N9P8W7</accession>
<keyword evidence="3" id="KW-1185">Reference proteome</keyword>
<evidence type="ECO:0000256" key="1">
    <source>
        <dbReference type="SAM" id="MobiDB-lite"/>
    </source>
</evidence>
<gene>
    <name evidence="2" type="ORF">DERYTH_LOCUS21983</name>
</gene>
<organism evidence="2 3">
    <name type="scientific">Dentiscutata erythropus</name>
    <dbReference type="NCBI Taxonomy" id="1348616"/>
    <lineage>
        <taxon>Eukaryota</taxon>
        <taxon>Fungi</taxon>
        <taxon>Fungi incertae sedis</taxon>
        <taxon>Mucoromycota</taxon>
        <taxon>Glomeromycotina</taxon>
        <taxon>Glomeromycetes</taxon>
        <taxon>Diversisporales</taxon>
        <taxon>Gigasporaceae</taxon>
        <taxon>Dentiscutata</taxon>
    </lineage>
</organism>
<feature type="non-terminal residue" evidence="2">
    <location>
        <position position="1"/>
    </location>
</feature>
<feature type="non-terminal residue" evidence="2">
    <location>
        <position position="208"/>
    </location>
</feature>
<feature type="region of interest" description="Disordered" evidence="1">
    <location>
        <begin position="62"/>
        <end position="98"/>
    </location>
</feature>
<evidence type="ECO:0000313" key="2">
    <source>
        <dbReference type="EMBL" id="CAG8794000.1"/>
    </source>
</evidence>
<reference evidence="2" key="1">
    <citation type="submission" date="2021-06" db="EMBL/GenBank/DDBJ databases">
        <authorList>
            <person name="Kallberg Y."/>
            <person name="Tangrot J."/>
            <person name="Rosling A."/>
        </authorList>
    </citation>
    <scope>NUCLEOTIDE SEQUENCE</scope>
    <source>
        <strain evidence="2">MA453B</strain>
    </source>
</reference>
<feature type="compositionally biased region" description="Basic and acidic residues" evidence="1">
    <location>
        <begin position="76"/>
        <end position="89"/>
    </location>
</feature>
<evidence type="ECO:0000313" key="3">
    <source>
        <dbReference type="Proteomes" id="UP000789405"/>
    </source>
</evidence>
<dbReference type="Proteomes" id="UP000789405">
    <property type="component" value="Unassembled WGS sequence"/>
</dbReference>
<sequence>VPPKCRPPTPTVTEIFDAYYDLEESAEEPVESVASGSEEGKIDLEVLLQRLVTECEAITRKWAPEEVVQEPPQESGVEKDENVDSKEQFDPGGFDPSGIIVEKDLEKANEKWKKKVRVFLGENEGDFDENKREEFVPPRAPTFDAAPGQVVAWSMDKDEEQTKGSETYTPWEILIRKSWSTETKEKWNETRVYDPGGKQRMTFTGLTP</sequence>
<proteinExistence type="predicted"/>
<dbReference type="AlphaFoldDB" id="A0A9N9P8W7"/>